<evidence type="ECO:0000256" key="3">
    <source>
        <dbReference type="ARBA" id="ARBA00022840"/>
    </source>
</evidence>
<dbReference type="Pfam" id="PF03133">
    <property type="entry name" value="TTL"/>
    <property type="match status" value="1"/>
</dbReference>
<keyword evidence="1" id="KW-0436">Ligase</keyword>
<reference evidence="4 5" key="1">
    <citation type="submission" date="2011-07" db="EMBL/GenBank/DDBJ databases">
        <authorList>
            <person name="Coyne R."/>
            <person name="Brami D."/>
            <person name="Johnson J."/>
            <person name="Hostetler J."/>
            <person name="Hannick L."/>
            <person name="Clark T."/>
            <person name="Cassidy-Hanley D."/>
            <person name="Inman J."/>
        </authorList>
    </citation>
    <scope>NUCLEOTIDE SEQUENCE [LARGE SCALE GENOMIC DNA]</scope>
    <source>
        <strain evidence="4 5">G5</strain>
    </source>
</reference>
<protein>
    <recommendedName>
        <fullName evidence="6">Tubulin-tyrosine ligase family protein</fullName>
    </recommendedName>
</protein>
<dbReference type="InterPro" id="IPR004344">
    <property type="entry name" value="TTL/TTLL_fam"/>
</dbReference>
<evidence type="ECO:0000313" key="5">
    <source>
        <dbReference type="Proteomes" id="UP000008983"/>
    </source>
</evidence>
<dbReference type="Proteomes" id="UP000008983">
    <property type="component" value="Unassembled WGS sequence"/>
</dbReference>
<dbReference type="Gene3D" id="3.30.470.20">
    <property type="entry name" value="ATP-grasp fold, B domain"/>
    <property type="match status" value="1"/>
</dbReference>
<dbReference type="GO" id="GO:0005524">
    <property type="term" value="F:ATP binding"/>
    <property type="evidence" value="ECO:0007669"/>
    <property type="project" value="UniProtKB-KW"/>
</dbReference>
<evidence type="ECO:0000256" key="1">
    <source>
        <dbReference type="ARBA" id="ARBA00022598"/>
    </source>
</evidence>
<dbReference type="eggNOG" id="KOG2157">
    <property type="taxonomic scope" value="Eukaryota"/>
</dbReference>
<keyword evidence="2" id="KW-0547">Nucleotide-binding</keyword>
<gene>
    <name evidence="4" type="ORF">IMG5_107540</name>
</gene>
<dbReference type="GO" id="GO:0070740">
    <property type="term" value="F:tubulin-glutamic acid ligase activity"/>
    <property type="evidence" value="ECO:0007669"/>
    <property type="project" value="TreeGrafter"/>
</dbReference>
<sequence>MAISIFIYYALFDKQGNQNSLKNGDYVEGKDYQVKINSQGEKQYYISKQLKQKAHQHYGIHNKPIKKEIDQAWVGKKQIAKQIAEYFQEFNTKPMNLQIHYENRQQFNKFHMSLINNDKYCINSDQYHILHPESIFENYYILSDFRNTDIAREVVTDFGVDVLPKIGASMSYQQENSRTQQIPLETTLIHSSISRFHHFHKFNANLFCTYQSSNHIPGKWAITGKDLVIDNYRLYKEKKFKNREECDAKTTFMPESYRLYDPQECKQFFDYIQSDEYKKLIEKQGIAFIIKQGRDIHRGEGITLLTPNEHKNFLQMYNNGKKCKDIKNDNDTDVYQVQRYINNPLLLDGHKLEARIYFFIASTDPLIIYCEKLALLKKCALPYDKFNFKQETHVCNTSLSKKISDDFVVEFALEGLQDYLLEHKIIKDKNWLENNIYPQIYQAIIHLVKSGEHDLFKDSRVNENFAVDFLIDDDSRVWFLENNPNPQLLRSSTKRSMRHFKMFGDLFNIQYSYLRSRAKRLNQLALKMKDAIENNSFNKEEFKSQFQKANRNFFEPEFQILENSSYVKIYDDNLIGKDKFMGYLPEGCLYDDKNKLFLIILIIFQKDTYQYKTINQISSVKFYILKKNDTITKLTKICLKTNIFIKKIKTFFCFKINYKKTQFYKFKQSIIKLIKKVQIHQYNQKQKI</sequence>
<evidence type="ECO:0008006" key="6">
    <source>
        <dbReference type="Google" id="ProtNLM"/>
    </source>
</evidence>
<dbReference type="EMBL" id="GL983849">
    <property type="protein sequence ID" value="EGR31534.1"/>
    <property type="molecule type" value="Genomic_DNA"/>
</dbReference>
<keyword evidence="5" id="KW-1185">Reference proteome</keyword>
<dbReference type="OrthoDB" id="288171at2759"/>
<proteinExistence type="predicted"/>
<dbReference type="PANTHER" id="PTHR12241:SF147">
    <property type="entry name" value="TUBULIN POLYGLUTAMYLASE TTLL7"/>
    <property type="match status" value="1"/>
</dbReference>
<dbReference type="InParanoid" id="G0QT99"/>
<dbReference type="GO" id="GO:0000226">
    <property type="term" value="P:microtubule cytoskeleton organization"/>
    <property type="evidence" value="ECO:0007669"/>
    <property type="project" value="TreeGrafter"/>
</dbReference>
<dbReference type="PANTHER" id="PTHR12241">
    <property type="entry name" value="TUBULIN POLYGLUTAMYLASE"/>
    <property type="match status" value="1"/>
</dbReference>
<dbReference type="RefSeq" id="XP_004035020.1">
    <property type="nucleotide sequence ID" value="XM_004034972.1"/>
</dbReference>
<dbReference type="SUPFAM" id="SSF56059">
    <property type="entry name" value="Glutathione synthetase ATP-binding domain-like"/>
    <property type="match status" value="1"/>
</dbReference>
<dbReference type="GO" id="GO:0036064">
    <property type="term" value="C:ciliary basal body"/>
    <property type="evidence" value="ECO:0007669"/>
    <property type="project" value="TreeGrafter"/>
</dbReference>
<accession>G0QT99</accession>
<evidence type="ECO:0000256" key="2">
    <source>
        <dbReference type="ARBA" id="ARBA00022741"/>
    </source>
</evidence>
<organism evidence="4 5">
    <name type="scientific">Ichthyophthirius multifiliis</name>
    <name type="common">White spot disease agent</name>
    <name type="synonym">Ich</name>
    <dbReference type="NCBI Taxonomy" id="5932"/>
    <lineage>
        <taxon>Eukaryota</taxon>
        <taxon>Sar</taxon>
        <taxon>Alveolata</taxon>
        <taxon>Ciliophora</taxon>
        <taxon>Intramacronucleata</taxon>
        <taxon>Oligohymenophorea</taxon>
        <taxon>Hymenostomatida</taxon>
        <taxon>Ophryoglenina</taxon>
        <taxon>Ichthyophthirius</taxon>
    </lineage>
</organism>
<dbReference type="AlphaFoldDB" id="G0QT99"/>
<dbReference type="OMA" id="QAYLYPK"/>
<dbReference type="GeneID" id="14907687"/>
<name>G0QT99_ICHMU</name>
<dbReference type="PROSITE" id="PS51221">
    <property type="entry name" value="TTL"/>
    <property type="match status" value="1"/>
</dbReference>
<keyword evidence="3" id="KW-0067">ATP-binding</keyword>
<evidence type="ECO:0000313" key="4">
    <source>
        <dbReference type="EMBL" id="EGR31534.1"/>
    </source>
</evidence>
<dbReference type="GO" id="GO:0015631">
    <property type="term" value="F:tubulin binding"/>
    <property type="evidence" value="ECO:0007669"/>
    <property type="project" value="TreeGrafter"/>
</dbReference>
<dbReference type="STRING" id="857967.G0QT99"/>